<evidence type="ECO:0000256" key="16">
    <source>
        <dbReference type="PIRSR" id="PIRSR606539-3"/>
    </source>
</evidence>
<comment type="similarity">
    <text evidence="3 17">Belongs to the cation transport ATPase (P-type) (TC 3.A.3) family. Type IV subfamily.</text>
</comment>
<evidence type="ECO:0000256" key="11">
    <source>
        <dbReference type="ARBA" id="ARBA00022989"/>
    </source>
</evidence>
<dbReference type="Gene3D" id="3.40.50.1000">
    <property type="entry name" value="HAD superfamily/HAD-like"/>
    <property type="match status" value="1"/>
</dbReference>
<evidence type="ECO:0000256" key="7">
    <source>
        <dbReference type="ARBA" id="ARBA00022741"/>
    </source>
</evidence>
<evidence type="ECO:0000256" key="4">
    <source>
        <dbReference type="ARBA" id="ARBA00022448"/>
    </source>
</evidence>
<feature type="transmembrane region" description="Helical" evidence="17">
    <location>
        <begin position="443"/>
        <end position="462"/>
    </location>
</feature>
<feature type="domain" description="P-type ATPase C-terminal" evidence="19">
    <location>
        <begin position="293"/>
        <end position="543"/>
    </location>
</feature>
<dbReference type="PRINTS" id="PR00119">
    <property type="entry name" value="CATATPASE"/>
</dbReference>
<comment type="catalytic activity">
    <reaction evidence="14 17">
        <text>ATP + H2O + phospholipidSide 1 = ADP + phosphate + phospholipidSide 2.</text>
        <dbReference type="EC" id="7.6.2.1"/>
    </reaction>
</comment>
<dbReference type="GO" id="GO:0000287">
    <property type="term" value="F:magnesium ion binding"/>
    <property type="evidence" value="ECO:0007669"/>
    <property type="project" value="UniProtKB-UniRule"/>
</dbReference>
<evidence type="ECO:0000256" key="2">
    <source>
        <dbReference type="ARBA" id="ARBA00004141"/>
    </source>
</evidence>
<comment type="subcellular location">
    <subcellularLocation>
        <location evidence="2 17">Membrane</location>
        <topology evidence="2 17">Multi-pass membrane protein</topology>
    </subcellularLocation>
</comment>
<feature type="transmembrane region" description="Helical" evidence="17">
    <location>
        <begin position="514"/>
        <end position="534"/>
    </location>
</feature>
<keyword evidence="9 16" id="KW-0460">Magnesium</keyword>
<dbReference type="Proteomes" id="UP000001595">
    <property type="component" value="Chromosome 13"/>
</dbReference>
<evidence type="ECO:0000256" key="13">
    <source>
        <dbReference type="ARBA" id="ARBA00023136"/>
    </source>
</evidence>
<keyword evidence="6 16" id="KW-0479">Metal-binding</keyword>
<dbReference type="EC" id="7.6.2.1" evidence="17"/>
<protein>
    <recommendedName>
        <fullName evidence="17">Phospholipid-transporting ATPase</fullName>
        <ecNumber evidence="17">7.6.2.1</ecNumber>
    </recommendedName>
</protein>
<dbReference type="GO" id="GO:0048666">
    <property type="term" value="P:neuron development"/>
    <property type="evidence" value="ECO:0007669"/>
    <property type="project" value="TreeGrafter"/>
</dbReference>
<feature type="transmembrane region" description="Helical" evidence="17">
    <location>
        <begin position="405"/>
        <end position="423"/>
    </location>
</feature>
<keyword evidence="21" id="KW-1185">Reference proteome</keyword>
<evidence type="ECO:0000256" key="9">
    <source>
        <dbReference type="ARBA" id="ARBA00022842"/>
    </source>
</evidence>
<sequence length="633" mass="71067">ARSESINGIYFLKSCLLFSLSQDTDMYYIGNDTPAMARTSNLNEELGQVKYLFSDKTGTLTCNIMNFKKCSIAGVTYGSVRMPPPCSDSCDFDDPRLLKNIEDRHPTAPCIQEFLTLLAVCHTVVPEKDGDNIIYQASSPDEAALVKGAKKLGFVFTARTPFSVIIEAVSNMRIVRVKWHVYCKYDTITQHCTDLGNLLGKENDVALIIDGHTLKYALSFEVRRSFLDLALSCKAVICCRVSPLQKSEIVDVVKKRVKAITLAIGDGANDVGMIQTAHVGVGISGNEGMQATNNSDYAIAQFSYLEKLLLVHGAWSYNRVTKCILYCFYKNVVLYIIELWFAFVNGFSGQILFERWCIGLYNVIFTALPPFTLGIFERSCTQESMLRFPQLYKITQNGEGFNTKVFWGHCINALVHSLILFWFPMKALEHDTVLTSGHATDYLFVGNIVYTYVVVTVCLKAGLETTAWTKFSHLAVWGSMLTWLVFFGIYSTIWPTIPIAPDMRGQATMVLSSAHFWLGLFLVPTACLIEDVAWRAAKHTCKKTLLEEVQELETKSRVLGKAVLRDSNGKRLNERDRLIKRLGRKTPPTLFRGSSLQQGVPHGYAFSQEEHGAVSQEEVIRAYDTTKKKSRKK</sequence>
<dbReference type="GO" id="GO:0045332">
    <property type="term" value="P:phospholipid translocation"/>
    <property type="evidence" value="ECO:0007669"/>
    <property type="project" value="TreeGrafter"/>
</dbReference>
<feature type="binding site" evidence="15">
    <location>
        <position position="269"/>
    </location>
    <ligand>
        <name>ATP</name>
        <dbReference type="ChEBI" id="CHEBI:30616"/>
    </ligand>
</feature>
<dbReference type="GO" id="GO:0005524">
    <property type="term" value="F:ATP binding"/>
    <property type="evidence" value="ECO:0007669"/>
    <property type="project" value="UniProtKB-UniRule"/>
</dbReference>
<evidence type="ECO:0000256" key="1">
    <source>
        <dbReference type="ARBA" id="ARBA00001946"/>
    </source>
</evidence>
<dbReference type="PANTHER" id="PTHR24092">
    <property type="entry name" value="PROBABLE PHOSPHOLIPID-TRANSPORTING ATPASE"/>
    <property type="match status" value="1"/>
</dbReference>
<evidence type="ECO:0000256" key="3">
    <source>
        <dbReference type="ARBA" id="ARBA00008109"/>
    </source>
</evidence>
<dbReference type="InterPro" id="IPR006539">
    <property type="entry name" value="P-type_ATPase_IV"/>
</dbReference>
<keyword evidence="11 17" id="KW-1133">Transmembrane helix</keyword>
<keyword evidence="10 17" id="KW-1278">Translocase</keyword>
<feature type="binding site" evidence="15">
    <location>
        <position position="270"/>
    </location>
    <ligand>
        <name>ATP</name>
        <dbReference type="ChEBI" id="CHEBI:30616"/>
    </ligand>
</feature>
<evidence type="ECO:0000256" key="14">
    <source>
        <dbReference type="ARBA" id="ARBA00034036"/>
    </source>
</evidence>
<dbReference type="InterPro" id="IPR001757">
    <property type="entry name" value="P_typ_ATPase"/>
</dbReference>
<feature type="binding site" evidence="16">
    <location>
        <position position="270"/>
    </location>
    <ligand>
        <name>Mg(2+)</name>
        <dbReference type="ChEBI" id="CHEBI:18420"/>
    </ligand>
</feature>
<feature type="binding site" evidence="15">
    <location>
        <position position="240"/>
    </location>
    <ligand>
        <name>ATP</name>
        <dbReference type="ChEBI" id="CHEBI:30616"/>
    </ligand>
</feature>
<dbReference type="InterPro" id="IPR023214">
    <property type="entry name" value="HAD_sf"/>
</dbReference>
<feature type="transmembrane region" description="Helical" evidence="17">
    <location>
        <begin position="332"/>
        <end position="352"/>
    </location>
</feature>
<dbReference type="InterPro" id="IPR023298">
    <property type="entry name" value="ATPase_P-typ_TM_dom_sf"/>
</dbReference>
<evidence type="ECO:0000256" key="17">
    <source>
        <dbReference type="RuleBase" id="RU362033"/>
    </source>
</evidence>
<feature type="transmembrane region" description="Helical" evidence="17">
    <location>
        <begin position="358"/>
        <end position="376"/>
    </location>
</feature>
<dbReference type="InterPro" id="IPR036412">
    <property type="entry name" value="HAD-like_sf"/>
</dbReference>
<reference evidence="20" key="3">
    <citation type="submission" date="2025-09" db="UniProtKB">
        <authorList>
            <consortium name="Ensembl"/>
        </authorList>
    </citation>
    <scope>IDENTIFICATION</scope>
</reference>
<dbReference type="SUPFAM" id="SSF81665">
    <property type="entry name" value="Calcium ATPase, transmembrane domain M"/>
    <property type="match status" value="1"/>
</dbReference>
<dbReference type="AlphaFoldDB" id="A0A8I5UPR9"/>
<evidence type="ECO:0000313" key="20">
    <source>
        <dbReference type="Ensembl" id="ENSPPYP00000040704.1"/>
    </source>
</evidence>
<evidence type="ECO:0000256" key="8">
    <source>
        <dbReference type="ARBA" id="ARBA00022840"/>
    </source>
</evidence>
<evidence type="ECO:0000259" key="19">
    <source>
        <dbReference type="Pfam" id="PF16212"/>
    </source>
</evidence>
<dbReference type="GO" id="GO:0005802">
    <property type="term" value="C:trans-Golgi network"/>
    <property type="evidence" value="ECO:0007669"/>
    <property type="project" value="TreeGrafter"/>
</dbReference>
<proteinExistence type="inferred from homology"/>
<feature type="binding site" evidence="15">
    <location>
        <position position="246"/>
    </location>
    <ligand>
        <name>ATP</name>
        <dbReference type="ChEBI" id="CHEBI:30616"/>
    </ligand>
</feature>
<dbReference type="InterPro" id="IPR018303">
    <property type="entry name" value="ATPase_P-typ_P_site"/>
</dbReference>
<feature type="region of interest" description="Disordered" evidence="18">
    <location>
        <begin position="607"/>
        <end position="633"/>
    </location>
</feature>
<keyword evidence="7 15" id="KW-0547">Nucleotide-binding</keyword>
<dbReference type="SUPFAM" id="SSF56784">
    <property type="entry name" value="HAD-like"/>
    <property type="match status" value="1"/>
</dbReference>
<feature type="binding site" evidence="16">
    <location>
        <position position="266"/>
    </location>
    <ligand>
        <name>Mg(2+)</name>
        <dbReference type="ChEBI" id="CHEBI:18420"/>
    </ligand>
</feature>
<keyword evidence="12" id="KW-0445">Lipid transport</keyword>
<dbReference type="PROSITE" id="PS00154">
    <property type="entry name" value="ATPASE_E1_E2"/>
    <property type="match status" value="1"/>
</dbReference>
<keyword evidence="13 17" id="KW-0472">Membrane</keyword>
<dbReference type="GO" id="GO:0016887">
    <property type="term" value="F:ATP hydrolysis activity"/>
    <property type="evidence" value="ECO:0007669"/>
    <property type="project" value="InterPro"/>
</dbReference>
<keyword evidence="8 15" id="KW-0067">ATP-binding</keyword>
<organism evidence="20 21">
    <name type="scientific">Pongo abelii</name>
    <name type="common">Sumatran orangutan</name>
    <name type="synonym">Pongo pygmaeus abelii</name>
    <dbReference type="NCBI Taxonomy" id="9601"/>
    <lineage>
        <taxon>Eukaryota</taxon>
        <taxon>Metazoa</taxon>
        <taxon>Chordata</taxon>
        <taxon>Craniata</taxon>
        <taxon>Vertebrata</taxon>
        <taxon>Euteleostomi</taxon>
        <taxon>Mammalia</taxon>
        <taxon>Eutheria</taxon>
        <taxon>Euarchontoglires</taxon>
        <taxon>Primates</taxon>
        <taxon>Haplorrhini</taxon>
        <taxon>Catarrhini</taxon>
        <taxon>Hominidae</taxon>
        <taxon>Pongo</taxon>
    </lineage>
</organism>
<reference evidence="20" key="2">
    <citation type="submission" date="2025-08" db="UniProtKB">
        <authorList>
            <consortium name="Ensembl"/>
        </authorList>
    </citation>
    <scope>IDENTIFICATION</scope>
</reference>
<dbReference type="Pfam" id="PF16212">
    <property type="entry name" value="PhoLip_ATPase_C"/>
    <property type="match status" value="1"/>
</dbReference>
<keyword evidence="5 17" id="KW-0812">Transmembrane</keyword>
<keyword evidence="4" id="KW-0813">Transport</keyword>
<evidence type="ECO:0000256" key="10">
    <source>
        <dbReference type="ARBA" id="ARBA00022967"/>
    </source>
</evidence>
<dbReference type="GO" id="GO:0140326">
    <property type="term" value="F:ATPase-coupled intramembrane lipid transporter activity"/>
    <property type="evidence" value="ECO:0007669"/>
    <property type="project" value="UniProtKB-EC"/>
</dbReference>
<dbReference type="InterPro" id="IPR032630">
    <property type="entry name" value="P_typ_ATPase_c"/>
</dbReference>
<feature type="transmembrane region" description="Helical" evidence="17">
    <location>
        <begin position="474"/>
        <end position="494"/>
    </location>
</feature>
<evidence type="ECO:0000313" key="21">
    <source>
        <dbReference type="Proteomes" id="UP000001595"/>
    </source>
</evidence>
<dbReference type="GO" id="GO:0005886">
    <property type="term" value="C:plasma membrane"/>
    <property type="evidence" value="ECO:0007669"/>
    <property type="project" value="TreeGrafter"/>
</dbReference>
<dbReference type="NCBIfam" id="TIGR01494">
    <property type="entry name" value="ATPase_P-type"/>
    <property type="match status" value="1"/>
</dbReference>
<comment type="cofactor">
    <cofactor evidence="1 16">
        <name>Mg(2+)</name>
        <dbReference type="ChEBI" id="CHEBI:18420"/>
    </cofactor>
</comment>
<dbReference type="PANTHER" id="PTHR24092:SF98">
    <property type="entry name" value="PHOSPHOLIPID-TRANSPORTING ATPASE IB"/>
    <property type="match status" value="1"/>
</dbReference>
<name>A0A8I5UPR9_PONAB</name>
<accession>A0A8I5UPR9</accession>
<evidence type="ECO:0000256" key="6">
    <source>
        <dbReference type="ARBA" id="ARBA00022723"/>
    </source>
</evidence>
<dbReference type="GeneTree" id="ENSGT00940000157332"/>
<evidence type="ECO:0000256" key="5">
    <source>
        <dbReference type="ARBA" id="ARBA00022692"/>
    </source>
</evidence>
<evidence type="ECO:0000256" key="18">
    <source>
        <dbReference type="SAM" id="MobiDB-lite"/>
    </source>
</evidence>
<evidence type="ECO:0000256" key="15">
    <source>
        <dbReference type="PIRSR" id="PIRSR606539-2"/>
    </source>
</evidence>
<dbReference type="Ensembl" id="ENSPPYT00000047795.1">
    <property type="protein sequence ID" value="ENSPPYP00000040704.1"/>
    <property type="gene ID" value="ENSPPYG00000005224.3"/>
</dbReference>
<dbReference type="FunFam" id="3.40.50.1000:FF:000410">
    <property type="match status" value="1"/>
</dbReference>
<dbReference type="NCBIfam" id="TIGR01652">
    <property type="entry name" value="ATPase-Plipid"/>
    <property type="match status" value="1"/>
</dbReference>
<reference evidence="20 21" key="1">
    <citation type="submission" date="2008-02" db="EMBL/GenBank/DDBJ databases">
        <title>A 6x draft sequence assembly of the Pongo pygmaeus abelii genome.</title>
        <authorList>
            <person name="Wilson R.K."/>
            <person name="Mardis E."/>
        </authorList>
    </citation>
    <scope>NUCLEOTIDE SEQUENCE [LARGE SCALE GENOMIC DNA]</scope>
</reference>
<feature type="compositionally biased region" description="Basic and acidic residues" evidence="18">
    <location>
        <begin position="608"/>
        <end position="627"/>
    </location>
</feature>
<evidence type="ECO:0000256" key="12">
    <source>
        <dbReference type="ARBA" id="ARBA00023055"/>
    </source>
</evidence>